<dbReference type="GO" id="GO:0043799">
    <property type="term" value="F:glycine oxidase activity"/>
    <property type="evidence" value="ECO:0007669"/>
    <property type="project" value="UniProtKB-EC"/>
</dbReference>
<keyword evidence="3 7" id="KW-0560">Oxidoreductase</keyword>
<dbReference type="Pfam" id="PF01266">
    <property type="entry name" value="DAO"/>
    <property type="match status" value="1"/>
</dbReference>
<proteinExistence type="predicted"/>
<dbReference type="SUPFAM" id="SSF51905">
    <property type="entry name" value="FAD/NAD(P)-binding domain"/>
    <property type="match status" value="1"/>
</dbReference>
<dbReference type="InterPro" id="IPR036188">
    <property type="entry name" value="FAD/NAD-bd_sf"/>
</dbReference>
<name>A0ABV7A6A2_9BACI</name>
<dbReference type="NCBIfam" id="TIGR02352">
    <property type="entry name" value="thiamin_ThiO"/>
    <property type="match status" value="1"/>
</dbReference>
<evidence type="ECO:0000313" key="7">
    <source>
        <dbReference type="EMBL" id="MFC2948364.1"/>
    </source>
</evidence>
<evidence type="ECO:0000313" key="8">
    <source>
        <dbReference type="Proteomes" id="UP001595387"/>
    </source>
</evidence>
<keyword evidence="8" id="KW-1185">Reference proteome</keyword>
<evidence type="ECO:0000256" key="5">
    <source>
        <dbReference type="ARBA" id="ARBA00050018"/>
    </source>
</evidence>
<evidence type="ECO:0000256" key="3">
    <source>
        <dbReference type="ARBA" id="ARBA00023002"/>
    </source>
</evidence>
<accession>A0ABV7A6A2</accession>
<dbReference type="SUPFAM" id="SSF54373">
    <property type="entry name" value="FAD-linked reductases, C-terminal domain"/>
    <property type="match status" value="1"/>
</dbReference>
<dbReference type="PANTHER" id="PTHR13847:SF289">
    <property type="entry name" value="GLYCINE OXIDASE"/>
    <property type="match status" value="1"/>
</dbReference>
<dbReference type="RefSeq" id="WP_390305253.1">
    <property type="nucleotide sequence ID" value="NZ_JBHRRZ010000015.1"/>
</dbReference>
<dbReference type="Proteomes" id="UP001595387">
    <property type="component" value="Unassembled WGS sequence"/>
</dbReference>
<evidence type="ECO:0000256" key="1">
    <source>
        <dbReference type="ARBA" id="ARBA00004948"/>
    </source>
</evidence>
<dbReference type="InterPro" id="IPR012727">
    <property type="entry name" value="Gly_oxidase_ThiO"/>
</dbReference>
<reference evidence="8" key="1">
    <citation type="journal article" date="2019" name="Int. J. Syst. Evol. Microbiol.">
        <title>The Global Catalogue of Microorganisms (GCM) 10K type strain sequencing project: providing services to taxonomists for standard genome sequencing and annotation.</title>
        <authorList>
            <consortium name="The Broad Institute Genomics Platform"/>
            <consortium name="The Broad Institute Genome Sequencing Center for Infectious Disease"/>
            <person name="Wu L."/>
            <person name="Ma J."/>
        </authorList>
    </citation>
    <scope>NUCLEOTIDE SEQUENCE [LARGE SCALE GENOMIC DNA]</scope>
    <source>
        <strain evidence="8">KCTC 13193</strain>
    </source>
</reference>
<protein>
    <recommendedName>
        <fullName evidence="5">glycine oxidase</fullName>
        <ecNumber evidence="5">1.4.3.19</ecNumber>
    </recommendedName>
</protein>
<evidence type="ECO:0000256" key="2">
    <source>
        <dbReference type="ARBA" id="ARBA00022977"/>
    </source>
</evidence>
<keyword evidence="2" id="KW-0784">Thiamine biosynthesis</keyword>
<gene>
    <name evidence="7" type="primary">thiO</name>
    <name evidence="7" type="ORF">ACFODW_08430</name>
</gene>
<comment type="caution">
    <text evidence="7">The sequence shown here is derived from an EMBL/GenBank/DDBJ whole genome shotgun (WGS) entry which is preliminary data.</text>
</comment>
<sequence length="373" mass="40426">MNKQYDSIVVGGGVIGCSIAFQLSKRGHRVLVVEKDRIGQKASSAAAGMLGAQNEIKEDSPLLSMAKESRAIFPELAEELRELSHIDIELIQSGILRVARSEREMAELEAAAAYQQAMGETAEYLDAVQVKEKEPEISSAVIGGLYMPNDGQISPPLLTEALARSAAVLGTEFMEYTEVVAFIEDDGKISGVQTGAGTFHADSVIVAGGAWSRQLIEKIGLSLDAHPVKGECFSVRHHSQLVTSSIFSSSGYIVPKAGGRLIIGATEQPGTFDESVQLESLHQMMDSAMEIIPRLKEAKWEKCWAGIRPQTGDGLPYLGEHPSISGLFLATGHYRNGMLLAPITGLWMADLVEGKKADDRFRVDRLPYKEVNI</sequence>
<dbReference type="PROSITE" id="PS51257">
    <property type="entry name" value="PROKAR_LIPOPROTEIN"/>
    <property type="match status" value="1"/>
</dbReference>
<organism evidence="7 8">
    <name type="scientific">Virgibacillus sediminis</name>
    <dbReference type="NCBI Taxonomy" id="202260"/>
    <lineage>
        <taxon>Bacteria</taxon>
        <taxon>Bacillati</taxon>
        <taxon>Bacillota</taxon>
        <taxon>Bacilli</taxon>
        <taxon>Bacillales</taxon>
        <taxon>Bacillaceae</taxon>
        <taxon>Virgibacillus</taxon>
    </lineage>
</organism>
<feature type="domain" description="FAD dependent oxidoreductase" evidence="6">
    <location>
        <begin position="7"/>
        <end position="351"/>
    </location>
</feature>
<dbReference type="Gene3D" id="3.50.50.60">
    <property type="entry name" value="FAD/NAD(P)-binding domain"/>
    <property type="match status" value="1"/>
</dbReference>
<evidence type="ECO:0000256" key="4">
    <source>
        <dbReference type="ARBA" id="ARBA00049872"/>
    </source>
</evidence>
<dbReference type="EC" id="1.4.3.19" evidence="5"/>
<dbReference type="Gene3D" id="3.30.9.10">
    <property type="entry name" value="D-Amino Acid Oxidase, subunit A, domain 2"/>
    <property type="match status" value="1"/>
</dbReference>
<dbReference type="EMBL" id="JBHRRZ010000015">
    <property type="protein sequence ID" value="MFC2948364.1"/>
    <property type="molecule type" value="Genomic_DNA"/>
</dbReference>
<evidence type="ECO:0000259" key="6">
    <source>
        <dbReference type="Pfam" id="PF01266"/>
    </source>
</evidence>
<comment type="pathway">
    <text evidence="1">Cofactor biosynthesis; thiamine diphosphate biosynthesis.</text>
</comment>
<dbReference type="InterPro" id="IPR006076">
    <property type="entry name" value="FAD-dep_OxRdtase"/>
</dbReference>
<dbReference type="PANTHER" id="PTHR13847">
    <property type="entry name" value="SARCOSINE DEHYDROGENASE-RELATED"/>
    <property type="match status" value="1"/>
</dbReference>
<comment type="catalytic activity">
    <reaction evidence="4">
        <text>glycine + O2 + H2O = glyoxylate + H2O2 + NH4(+)</text>
        <dbReference type="Rhea" id="RHEA:11532"/>
        <dbReference type="ChEBI" id="CHEBI:15377"/>
        <dbReference type="ChEBI" id="CHEBI:15379"/>
        <dbReference type="ChEBI" id="CHEBI:16240"/>
        <dbReference type="ChEBI" id="CHEBI:28938"/>
        <dbReference type="ChEBI" id="CHEBI:36655"/>
        <dbReference type="ChEBI" id="CHEBI:57305"/>
        <dbReference type="EC" id="1.4.3.19"/>
    </reaction>
</comment>